<dbReference type="PANTHER" id="PTHR33064:SF37">
    <property type="entry name" value="RIBONUCLEASE H"/>
    <property type="match status" value="1"/>
</dbReference>
<dbReference type="OrthoDB" id="2192938at2759"/>
<evidence type="ECO:0000259" key="1">
    <source>
        <dbReference type="Pfam" id="PF17919"/>
    </source>
</evidence>
<dbReference type="Gene3D" id="3.30.70.270">
    <property type="match status" value="1"/>
</dbReference>
<name>A0A9P6KZ45_9MICR</name>
<dbReference type="EMBL" id="SBJO01000090">
    <property type="protein sequence ID" value="KAF9763212.1"/>
    <property type="molecule type" value="Genomic_DNA"/>
</dbReference>
<dbReference type="SUPFAM" id="SSF56672">
    <property type="entry name" value="DNA/RNA polymerases"/>
    <property type="match status" value="1"/>
</dbReference>
<evidence type="ECO:0000313" key="3">
    <source>
        <dbReference type="Proteomes" id="UP000740883"/>
    </source>
</evidence>
<dbReference type="Gene3D" id="3.10.20.370">
    <property type="match status" value="1"/>
</dbReference>
<proteinExistence type="predicted"/>
<keyword evidence="3" id="KW-1185">Reference proteome</keyword>
<dbReference type="InterPro" id="IPR051320">
    <property type="entry name" value="Viral_Replic_Matur_Polypro"/>
</dbReference>
<dbReference type="CDD" id="cd09274">
    <property type="entry name" value="RNase_HI_RT_Ty3"/>
    <property type="match status" value="1"/>
</dbReference>
<dbReference type="PANTHER" id="PTHR33064">
    <property type="entry name" value="POL PROTEIN"/>
    <property type="match status" value="1"/>
</dbReference>
<feature type="domain" description="Reverse transcriptase/retrotransposon-derived protein RNase H-like" evidence="1">
    <location>
        <begin position="86"/>
        <end position="185"/>
    </location>
</feature>
<gene>
    <name evidence="2" type="primary">pol_30</name>
    <name evidence="2" type="ORF">NGRA_1422</name>
</gene>
<dbReference type="Pfam" id="PF17919">
    <property type="entry name" value="RT_RNaseH_2"/>
    <property type="match status" value="1"/>
</dbReference>
<organism evidence="2 3">
    <name type="scientific">Nosema granulosis</name>
    <dbReference type="NCBI Taxonomy" id="83296"/>
    <lineage>
        <taxon>Eukaryota</taxon>
        <taxon>Fungi</taxon>
        <taxon>Fungi incertae sedis</taxon>
        <taxon>Microsporidia</taxon>
        <taxon>Nosematidae</taxon>
        <taxon>Nosema</taxon>
    </lineage>
</organism>
<evidence type="ECO:0000313" key="2">
    <source>
        <dbReference type="EMBL" id="KAF9763212.1"/>
    </source>
</evidence>
<sequence>MRINSKKIQYCQKEVKFLGVTLNGQEITPSEIKQNEALDFPKPQCVSDVRKFLGLTGWFRNFIKNYSTHTINLTDSLRGKGDRWNWTSEIDKEFGKLKDILRSLGKLRIVDYDKEFLLRTDASNVGMAAVLMQKNEEKEWVPVQWASKKFTSTETRYGISEKEIYAVLWRIKKFEYELRGRKFRVEIDHKALAEI</sequence>
<dbReference type="Proteomes" id="UP000740883">
    <property type="component" value="Unassembled WGS sequence"/>
</dbReference>
<dbReference type="FunFam" id="3.30.70.270:FF:000020">
    <property type="entry name" value="Transposon Tf2-6 polyprotein-like Protein"/>
    <property type="match status" value="1"/>
</dbReference>
<accession>A0A9P6KZ45</accession>
<dbReference type="InterPro" id="IPR041577">
    <property type="entry name" value="RT_RNaseH_2"/>
</dbReference>
<comment type="caution">
    <text evidence="2">The sequence shown here is derived from an EMBL/GenBank/DDBJ whole genome shotgun (WGS) entry which is preliminary data.</text>
</comment>
<protein>
    <submittedName>
        <fullName evidence="2">Retrovirus-related Pol polyprotein from transposon</fullName>
    </submittedName>
</protein>
<dbReference type="InterPro" id="IPR043502">
    <property type="entry name" value="DNA/RNA_pol_sf"/>
</dbReference>
<dbReference type="InterPro" id="IPR043128">
    <property type="entry name" value="Rev_trsase/Diguanyl_cyclase"/>
</dbReference>
<dbReference type="FunFam" id="3.10.20.370:FF:000001">
    <property type="entry name" value="Retrovirus-related Pol polyprotein from transposon 17.6-like protein"/>
    <property type="match status" value="1"/>
</dbReference>
<dbReference type="AlphaFoldDB" id="A0A9P6KZ45"/>
<reference evidence="2 3" key="1">
    <citation type="journal article" date="2020" name="Genome Biol. Evol.">
        <title>Comparative genomics of strictly vertically transmitted, feminizing microsporidia endosymbionts of amphipod crustaceans.</title>
        <authorList>
            <person name="Cormier A."/>
            <person name="Chebbi M.A."/>
            <person name="Giraud I."/>
            <person name="Wattier R."/>
            <person name="Teixeira M."/>
            <person name="Gilbert C."/>
            <person name="Rigaud T."/>
            <person name="Cordaux R."/>
        </authorList>
    </citation>
    <scope>NUCLEOTIDE SEQUENCE [LARGE SCALE GENOMIC DNA]</scope>
    <source>
        <strain evidence="2 3">Ou3-Ou53</strain>
    </source>
</reference>